<keyword evidence="3" id="KW-0813">Transport</keyword>
<dbReference type="PANTHER" id="PTHR30472">
    <property type="entry name" value="FERRIC ENTEROBACTIN TRANSPORT SYSTEM PERMEASE PROTEIN"/>
    <property type="match status" value="1"/>
</dbReference>
<feature type="transmembrane region" description="Helical" evidence="8">
    <location>
        <begin position="79"/>
        <end position="99"/>
    </location>
</feature>
<dbReference type="STRING" id="1714354.BLL40_15510"/>
<feature type="transmembrane region" description="Helical" evidence="8">
    <location>
        <begin position="48"/>
        <end position="67"/>
    </location>
</feature>
<evidence type="ECO:0000313" key="10">
    <source>
        <dbReference type="Proteomes" id="UP000186524"/>
    </source>
</evidence>
<evidence type="ECO:0008006" key="11">
    <source>
        <dbReference type="Google" id="ProtNLM"/>
    </source>
</evidence>
<comment type="caution">
    <text evidence="9">The sequence shown here is derived from an EMBL/GenBank/DDBJ whole genome shotgun (WGS) entry which is preliminary data.</text>
</comment>
<evidence type="ECO:0000256" key="1">
    <source>
        <dbReference type="ARBA" id="ARBA00004651"/>
    </source>
</evidence>
<dbReference type="PANTHER" id="PTHR30472:SF25">
    <property type="entry name" value="ABC TRANSPORTER PERMEASE PROTEIN MJ0876-RELATED"/>
    <property type="match status" value="1"/>
</dbReference>
<dbReference type="InterPro" id="IPR000522">
    <property type="entry name" value="ABC_transptr_permease_BtuC"/>
</dbReference>
<name>A0A1Q5NZK2_9BACI</name>
<dbReference type="AlphaFoldDB" id="A0A1Q5NZK2"/>
<dbReference type="Gene3D" id="1.10.3470.10">
    <property type="entry name" value="ABC transporter involved in vitamin B12 uptake, BtuC"/>
    <property type="match status" value="1"/>
</dbReference>
<keyword evidence="4" id="KW-1003">Cell membrane</keyword>
<reference evidence="9 10" key="1">
    <citation type="submission" date="2016-12" db="EMBL/GenBank/DDBJ databases">
        <title>Domibacillus sp. SAOS 44 whole genome sequencing.</title>
        <authorList>
            <person name="Verma A."/>
            <person name="Krishnamurthi S."/>
        </authorList>
    </citation>
    <scope>NUCLEOTIDE SEQUENCE [LARGE SCALE GENOMIC DNA]</scope>
    <source>
        <strain evidence="9 10">SAOS 44</strain>
    </source>
</reference>
<proteinExistence type="inferred from homology"/>
<comment type="similarity">
    <text evidence="2">Belongs to the binding-protein-dependent transport system permease family. FecCD subfamily.</text>
</comment>
<protein>
    <recommendedName>
        <fullName evidence="11">Iron ABC transporter permease</fullName>
    </recommendedName>
</protein>
<dbReference type="InterPro" id="IPR037294">
    <property type="entry name" value="ABC_BtuC-like"/>
</dbReference>
<evidence type="ECO:0000256" key="3">
    <source>
        <dbReference type="ARBA" id="ARBA00022448"/>
    </source>
</evidence>
<accession>A0A1Q5NZK2</accession>
<evidence type="ECO:0000256" key="8">
    <source>
        <dbReference type="SAM" id="Phobius"/>
    </source>
</evidence>
<evidence type="ECO:0000256" key="4">
    <source>
        <dbReference type="ARBA" id="ARBA00022475"/>
    </source>
</evidence>
<keyword evidence="5 8" id="KW-0812">Transmembrane</keyword>
<evidence type="ECO:0000256" key="5">
    <source>
        <dbReference type="ARBA" id="ARBA00022692"/>
    </source>
</evidence>
<dbReference type="Pfam" id="PF01032">
    <property type="entry name" value="FecCD"/>
    <property type="match status" value="1"/>
</dbReference>
<dbReference type="SUPFAM" id="SSF81345">
    <property type="entry name" value="ABC transporter involved in vitamin B12 uptake, BtuC"/>
    <property type="match status" value="1"/>
</dbReference>
<keyword evidence="7 8" id="KW-0472">Membrane</keyword>
<sequence>MLVVLLMVCMLSSVMFGITHYTLADIYRMVTSFNTQDITYIILWKERYPRMVIAVVTGVLLAIEGAISQLLTRNPLDSPNVLGINFSSIFFIIVFVVLFNVSDQI</sequence>
<dbReference type="Proteomes" id="UP000186524">
    <property type="component" value="Unassembled WGS sequence"/>
</dbReference>
<keyword evidence="6 8" id="KW-1133">Transmembrane helix</keyword>
<evidence type="ECO:0000256" key="2">
    <source>
        <dbReference type="ARBA" id="ARBA00007935"/>
    </source>
</evidence>
<keyword evidence="10" id="KW-1185">Reference proteome</keyword>
<dbReference type="GO" id="GO:0005886">
    <property type="term" value="C:plasma membrane"/>
    <property type="evidence" value="ECO:0007669"/>
    <property type="project" value="UniProtKB-SubCell"/>
</dbReference>
<dbReference type="EMBL" id="MRWQ01000022">
    <property type="protein sequence ID" value="OKL35450.1"/>
    <property type="molecule type" value="Genomic_DNA"/>
</dbReference>
<evidence type="ECO:0000313" key="9">
    <source>
        <dbReference type="EMBL" id="OKL35450.1"/>
    </source>
</evidence>
<evidence type="ECO:0000256" key="6">
    <source>
        <dbReference type="ARBA" id="ARBA00022989"/>
    </source>
</evidence>
<comment type="subcellular location">
    <subcellularLocation>
        <location evidence="1">Cell membrane</location>
        <topology evidence="1">Multi-pass membrane protein</topology>
    </subcellularLocation>
</comment>
<gene>
    <name evidence="9" type="ORF">BLL40_15510</name>
</gene>
<dbReference type="GO" id="GO:0022857">
    <property type="term" value="F:transmembrane transporter activity"/>
    <property type="evidence" value="ECO:0007669"/>
    <property type="project" value="InterPro"/>
</dbReference>
<organism evidence="9 10">
    <name type="scientific">Domibacillus mangrovi</name>
    <dbReference type="NCBI Taxonomy" id="1714354"/>
    <lineage>
        <taxon>Bacteria</taxon>
        <taxon>Bacillati</taxon>
        <taxon>Bacillota</taxon>
        <taxon>Bacilli</taxon>
        <taxon>Bacillales</taxon>
        <taxon>Bacillaceae</taxon>
        <taxon>Domibacillus</taxon>
    </lineage>
</organism>
<evidence type="ECO:0000256" key="7">
    <source>
        <dbReference type="ARBA" id="ARBA00023136"/>
    </source>
</evidence>